<keyword evidence="4" id="KW-1185">Reference proteome</keyword>
<comment type="caution">
    <text evidence="3">The sequence shown here is derived from an EMBL/GenBank/DDBJ whole genome shotgun (WGS) entry which is preliminary data.</text>
</comment>
<dbReference type="EMBL" id="JBDPZC010000004">
    <property type="protein sequence ID" value="MEO3713357.1"/>
    <property type="molecule type" value="Genomic_DNA"/>
</dbReference>
<reference evidence="3 4" key="1">
    <citation type="submission" date="2024-05" db="EMBL/GenBank/DDBJ databases">
        <title>Roseateles sp. 2.12 16S ribosomal RNA gene Genome sequencing and assembly.</title>
        <authorList>
            <person name="Woo H."/>
        </authorList>
    </citation>
    <scope>NUCLEOTIDE SEQUENCE [LARGE SCALE GENOMIC DNA]</scope>
    <source>
        <strain evidence="3 4">2.12</strain>
    </source>
</reference>
<keyword evidence="2" id="KW-0812">Transmembrane</keyword>
<evidence type="ECO:0000313" key="4">
    <source>
        <dbReference type="Proteomes" id="UP001462640"/>
    </source>
</evidence>
<dbReference type="RefSeq" id="WP_347609720.1">
    <property type="nucleotide sequence ID" value="NZ_JBDPZC010000004.1"/>
</dbReference>
<keyword evidence="2" id="KW-0472">Membrane</keyword>
<dbReference type="Proteomes" id="UP001462640">
    <property type="component" value="Unassembled WGS sequence"/>
</dbReference>
<evidence type="ECO:0000256" key="1">
    <source>
        <dbReference type="SAM" id="MobiDB-lite"/>
    </source>
</evidence>
<proteinExistence type="predicted"/>
<evidence type="ECO:0000256" key="2">
    <source>
        <dbReference type="SAM" id="Phobius"/>
    </source>
</evidence>
<protein>
    <recommendedName>
        <fullName evidence="5">Effector protein</fullName>
    </recommendedName>
</protein>
<accession>A0ABV0GE86</accession>
<feature type="region of interest" description="Disordered" evidence="1">
    <location>
        <begin position="315"/>
        <end position="339"/>
    </location>
</feature>
<organism evidence="3 4">
    <name type="scientific">Roseateles flavus</name>
    <dbReference type="NCBI Taxonomy" id="3149041"/>
    <lineage>
        <taxon>Bacteria</taxon>
        <taxon>Pseudomonadati</taxon>
        <taxon>Pseudomonadota</taxon>
        <taxon>Betaproteobacteria</taxon>
        <taxon>Burkholderiales</taxon>
        <taxon>Sphaerotilaceae</taxon>
        <taxon>Roseateles</taxon>
    </lineage>
</organism>
<evidence type="ECO:0008006" key="5">
    <source>
        <dbReference type="Google" id="ProtNLM"/>
    </source>
</evidence>
<keyword evidence="2" id="KW-1133">Transmembrane helix</keyword>
<name>A0ABV0GE86_9BURK</name>
<feature type="compositionally biased region" description="Basic and acidic residues" evidence="1">
    <location>
        <begin position="315"/>
        <end position="328"/>
    </location>
</feature>
<evidence type="ECO:0000313" key="3">
    <source>
        <dbReference type="EMBL" id="MEO3713357.1"/>
    </source>
</evidence>
<feature type="transmembrane region" description="Helical" evidence="2">
    <location>
        <begin position="384"/>
        <end position="406"/>
    </location>
</feature>
<gene>
    <name evidence="3" type="ORF">ABDJ40_11340</name>
</gene>
<sequence>MLRLGPAFTAGIGRQGGNFETEPQLATIRDALEAYQLDRDQFETDQAFSDHRASALDRAEHGVYAYLGAMGDLQNGGTRRDYMLNLMDEIQEAHRDHVDYVHTHNLRLFSAEDLDEGQRGRLDDAWNEVRGGLGAIRFEQGEAHEGDNREIRANFARLMSRRHGRELVEELRQQPDGEEAEPYYINVNPTERLSEEEQVQREANRRAFAGVRTRYMEIMAATNNGQIATEEQQEEIDRRHQAMMPFLDESRADFRSQDADEPAAASQAPHGTNLRVLRGLRDSENLNHAGVNTDLVVAPAHIVLGHELVHALHDKRNERDPGNPDDYAHGTPLAHWGNLEEQRTISTGVGPTENRLRADHGLRAREGHTAKSRRELNAEAQGHGLWTGLMAGLGALALGGLGYAAWRHFRS</sequence>